<evidence type="ECO:0000313" key="2">
    <source>
        <dbReference type="Proteomes" id="UP000011682"/>
    </source>
</evidence>
<comment type="caution">
    <text evidence="1">The sequence shown here is derived from an EMBL/GenBank/DDBJ whole genome shotgun (WGS) entry which is preliminary data.</text>
</comment>
<name>S9QTG7_CYSF2</name>
<dbReference type="EMBL" id="ANAH02000001">
    <property type="protein sequence ID" value="EPX64579.1"/>
    <property type="molecule type" value="Genomic_DNA"/>
</dbReference>
<sequence length="70" mass="8127">MARAIDIDKSKVDLYLEALCEFKFAEETGDGYKSTQAGKQAFEAIGKRMVERELFEVKRRLKQLEELRQA</sequence>
<accession>S9QTG7</accession>
<reference evidence="1" key="1">
    <citation type="submission" date="2013-05" db="EMBL/GenBank/DDBJ databases">
        <title>Genome assembly of Cystobacter fuscus DSM 2262.</title>
        <authorList>
            <person name="Sharma G."/>
            <person name="Khatri I."/>
            <person name="Kaur C."/>
            <person name="Mayilraj S."/>
            <person name="Subramanian S."/>
        </authorList>
    </citation>
    <scope>NUCLEOTIDE SEQUENCE [LARGE SCALE GENOMIC DNA]</scope>
    <source>
        <strain evidence="1">DSM 2262</strain>
    </source>
</reference>
<keyword evidence="2" id="KW-1185">Reference proteome</keyword>
<dbReference type="AlphaFoldDB" id="S9QTG7"/>
<proteinExistence type="predicted"/>
<evidence type="ECO:0000313" key="1">
    <source>
        <dbReference type="EMBL" id="EPX64579.1"/>
    </source>
</evidence>
<organism evidence="1 2">
    <name type="scientific">Cystobacter fuscus (strain ATCC 25194 / DSM 2262 / NBRC 100088 / M29)</name>
    <dbReference type="NCBI Taxonomy" id="1242864"/>
    <lineage>
        <taxon>Bacteria</taxon>
        <taxon>Pseudomonadati</taxon>
        <taxon>Myxococcota</taxon>
        <taxon>Myxococcia</taxon>
        <taxon>Myxococcales</taxon>
        <taxon>Cystobacterineae</taxon>
        <taxon>Archangiaceae</taxon>
        <taxon>Cystobacter</taxon>
    </lineage>
</organism>
<evidence type="ECO:0008006" key="3">
    <source>
        <dbReference type="Google" id="ProtNLM"/>
    </source>
</evidence>
<dbReference type="Proteomes" id="UP000011682">
    <property type="component" value="Unassembled WGS sequence"/>
</dbReference>
<protein>
    <recommendedName>
        <fullName evidence="3">ArnR1-like winged helix-turn-helix domain-containing protein</fullName>
    </recommendedName>
</protein>
<gene>
    <name evidence="1" type="ORF">D187_000001</name>
</gene>